<dbReference type="PANTHER" id="PTHR35011">
    <property type="entry name" value="2,3-DIKETO-L-GULONATE TRAP TRANSPORTER SMALL PERMEASE PROTEIN YIAM"/>
    <property type="match status" value="1"/>
</dbReference>
<keyword evidence="2 9" id="KW-0813">Transport</keyword>
<feature type="transmembrane region" description="Helical" evidence="9">
    <location>
        <begin position="108"/>
        <end position="126"/>
    </location>
</feature>
<dbReference type="PANTHER" id="PTHR35011:SF2">
    <property type="entry name" value="2,3-DIKETO-L-GULONATE TRAP TRANSPORTER SMALL PERMEASE PROTEIN YIAM"/>
    <property type="match status" value="1"/>
</dbReference>
<evidence type="ECO:0000256" key="7">
    <source>
        <dbReference type="ARBA" id="ARBA00023136"/>
    </source>
</evidence>
<evidence type="ECO:0000256" key="8">
    <source>
        <dbReference type="ARBA" id="ARBA00038436"/>
    </source>
</evidence>
<comment type="similarity">
    <text evidence="8 9">Belongs to the TRAP transporter small permease family.</text>
</comment>
<comment type="caution">
    <text evidence="9">Lacks conserved residue(s) required for the propagation of feature annotation.</text>
</comment>
<dbReference type="GO" id="GO:0005886">
    <property type="term" value="C:plasma membrane"/>
    <property type="evidence" value="ECO:0007669"/>
    <property type="project" value="UniProtKB-SubCell"/>
</dbReference>
<dbReference type="GO" id="GO:0015740">
    <property type="term" value="P:C4-dicarboxylate transport"/>
    <property type="evidence" value="ECO:0007669"/>
    <property type="project" value="TreeGrafter"/>
</dbReference>
<protein>
    <recommendedName>
        <fullName evidence="9">TRAP transporter small permease protein</fullName>
    </recommendedName>
</protein>
<feature type="transmembrane region" description="Helical" evidence="9">
    <location>
        <begin position="6"/>
        <end position="26"/>
    </location>
</feature>
<comment type="caution">
    <text evidence="11">The sequence shown here is derived from an EMBL/GenBank/DDBJ whole genome shotgun (WGS) entry which is preliminary data.</text>
</comment>
<evidence type="ECO:0000256" key="3">
    <source>
        <dbReference type="ARBA" id="ARBA00022475"/>
    </source>
</evidence>
<keyword evidence="6 9" id="KW-1133">Transmembrane helix</keyword>
<dbReference type="Pfam" id="PF04290">
    <property type="entry name" value="DctQ"/>
    <property type="match status" value="1"/>
</dbReference>
<accession>A0A369A2U0</accession>
<evidence type="ECO:0000256" key="5">
    <source>
        <dbReference type="ARBA" id="ARBA00022692"/>
    </source>
</evidence>
<feature type="transmembrane region" description="Helical" evidence="9">
    <location>
        <begin position="52"/>
        <end position="72"/>
    </location>
</feature>
<keyword evidence="7 9" id="KW-0472">Membrane</keyword>
<dbReference type="InterPro" id="IPR007387">
    <property type="entry name" value="TRAP_DctQ"/>
</dbReference>
<dbReference type="AlphaFoldDB" id="A0A369A2U0"/>
<keyword evidence="5 9" id="KW-0812">Transmembrane</keyword>
<dbReference type="Proteomes" id="UP000253506">
    <property type="component" value="Unassembled WGS sequence"/>
</dbReference>
<feature type="domain" description="Tripartite ATP-independent periplasmic transporters DctQ component" evidence="10">
    <location>
        <begin position="3"/>
        <end position="133"/>
    </location>
</feature>
<gene>
    <name evidence="11" type="ORF">DFP77_1121</name>
</gene>
<keyword evidence="3" id="KW-1003">Cell membrane</keyword>
<dbReference type="InterPro" id="IPR055348">
    <property type="entry name" value="DctQ"/>
</dbReference>
<evidence type="ECO:0000256" key="4">
    <source>
        <dbReference type="ARBA" id="ARBA00022519"/>
    </source>
</evidence>
<evidence type="ECO:0000313" key="12">
    <source>
        <dbReference type="Proteomes" id="UP000253506"/>
    </source>
</evidence>
<organism evidence="11 12">
    <name type="scientific">Marinomonas foliarum</name>
    <dbReference type="NCBI Taxonomy" id="491950"/>
    <lineage>
        <taxon>Bacteria</taxon>
        <taxon>Pseudomonadati</taxon>
        <taxon>Pseudomonadota</taxon>
        <taxon>Gammaproteobacteria</taxon>
        <taxon>Oceanospirillales</taxon>
        <taxon>Oceanospirillaceae</taxon>
        <taxon>Marinomonas</taxon>
    </lineage>
</organism>
<dbReference type="EMBL" id="QPJQ01000012">
    <property type="protein sequence ID" value="RCX03463.1"/>
    <property type="molecule type" value="Genomic_DNA"/>
</dbReference>
<evidence type="ECO:0000256" key="1">
    <source>
        <dbReference type="ARBA" id="ARBA00004429"/>
    </source>
</evidence>
<sequence>MALYWVDEMAIYAMVWMCFISTSMILKKRQSVAVTILSEYLGKTNRQRLEKFSDVMVLVFALLMLVLCFKWYDPINVIAANFDLQSFQANTFNFIYAEKTNTLELKKFWIWLVIPIFSLSLTVHALNNLIHGLEPTNDESGDRV</sequence>
<evidence type="ECO:0000256" key="9">
    <source>
        <dbReference type="RuleBase" id="RU369079"/>
    </source>
</evidence>
<keyword evidence="4 9" id="KW-0997">Cell inner membrane</keyword>
<evidence type="ECO:0000313" key="11">
    <source>
        <dbReference type="EMBL" id="RCX03463.1"/>
    </source>
</evidence>
<proteinExistence type="inferred from homology"/>
<evidence type="ECO:0000256" key="2">
    <source>
        <dbReference type="ARBA" id="ARBA00022448"/>
    </source>
</evidence>
<reference evidence="11 12" key="1">
    <citation type="submission" date="2018-07" db="EMBL/GenBank/DDBJ databases">
        <title>Genomic Encyclopedia of Type Strains, Phase III (KMG-III): the genomes of soil and plant-associated and newly described type strains.</title>
        <authorList>
            <person name="Whitman W."/>
        </authorList>
    </citation>
    <scope>NUCLEOTIDE SEQUENCE [LARGE SCALE GENOMIC DNA]</scope>
    <source>
        <strain evidence="11 12">CECT 7731</strain>
    </source>
</reference>
<dbReference type="GO" id="GO:0022857">
    <property type="term" value="F:transmembrane transporter activity"/>
    <property type="evidence" value="ECO:0007669"/>
    <property type="project" value="UniProtKB-UniRule"/>
</dbReference>
<name>A0A369A2U0_9GAMM</name>
<comment type="subcellular location">
    <subcellularLocation>
        <location evidence="1 9">Cell inner membrane</location>
        <topology evidence="1 9">Multi-pass membrane protein</topology>
    </subcellularLocation>
</comment>
<evidence type="ECO:0000256" key="6">
    <source>
        <dbReference type="ARBA" id="ARBA00022989"/>
    </source>
</evidence>
<evidence type="ECO:0000259" key="10">
    <source>
        <dbReference type="Pfam" id="PF04290"/>
    </source>
</evidence>
<comment type="subunit">
    <text evidence="9">The complex comprises the extracytoplasmic solute receptor protein and the two transmembrane proteins.</text>
</comment>
<comment type="function">
    <text evidence="9">Part of the tripartite ATP-independent periplasmic (TRAP) transport system.</text>
</comment>